<feature type="transmembrane region" description="Helical" evidence="7">
    <location>
        <begin position="78"/>
        <end position="102"/>
    </location>
</feature>
<dbReference type="Proteomes" id="UP000658690">
    <property type="component" value="Unassembled WGS sequence"/>
</dbReference>
<feature type="domain" description="ABC transmembrane type-1" evidence="8">
    <location>
        <begin position="78"/>
        <end position="273"/>
    </location>
</feature>
<dbReference type="InterPro" id="IPR035906">
    <property type="entry name" value="MetI-like_sf"/>
</dbReference>
<keyword evidence="10" id="KW-1185">Reference proteome</keyword>
<proteinExistence type="inferred from homology"/>
<comment type="similarity">
    <text evidence="7">Belongs to the binding-protein-dependent transport system permease family.</text>
</comment>
<dbReference type="EMBL" id="WHOC01000049">
    <property type="protein sequence ID" value="NOU86186.1"/>
    <property type="molecule type" value="Genomic_DNA"/>
</dbReference>
<evidence type="ECO:0000313" key="9">
    <source>
        <dbReference type="EMBL" id="NOU86186.1"/>
    </source>
</evidence>
<sequence length="294" mass="32870">MNVGKSFVLLKGLNKALLIVLLSLVGFLCVFPLVIVVSASFSSENALVEHGFMVFPKEFSTAAYRYLWHQPEQLLRSYGVTVFVTVSGTISALLLSSLLAYPLSRIDFKWKGPISFYVFFTMLFNGGLVPTYIVVSQVFHLKDTIGALILPYLILPWYVLLLRTFFKAIPTEIIESAKIDGIGEYRLFFRIMMPLSTPVLATIGLFSSLNYWNDWFLALLYIDSRELLPLQYLLITIIQNIQAINASVNTVTSAAPAETVRMATAVLAIGPIIFVYSFFQKYFVKGLTVGAIKG</sequence>
<feature type="transmembrane region" description="Helical" evidence="7">
    <location>
        <begin position="16"/>
        <end position="41"/>
    </location>
</feature>
<dbReference type="InterPro" id="IPR000515">
    <property type="entry name" value="MetI-like"/>
</dbReference>
<evidence type="ECO:0000256" key="6">
    <source>
        <dbReference type="ARBA" id="ARBA00023136"/>
    </source>
</evidence>
<evidence type="ECO:0000256" key="4">
    <source>
        <dbReference type="ARBA" id="ARBA00022692"/>
    </source>
</evidence>
<accession>A0ABX1YYX0</accession>
<evidence type="ECO:0000259" key="8">
    <source>
        <dbReference type="PROSITE" id="PS50928"/>
    </source>
</evidence>
<evidence type="ECO:0000256" key="3">
    <source>
        <dbReference type="ARBA" id="ARBA00022475"/>
    </source>
</evidence>
<evidence type="ECO:0000256" key="5">
    <source>
        <dbReference type="ARBA" id="ARBA00022989"/>
    </source>
</evidence>
<dbReference type="Pfam" id="PF00528">
    <property type="entry name" value="BPD_transp_1"/>
    <property type="match status" value="1"/>
</dbReference>
<feature type="transmembrane region" description="Helical" evidence="7">
    <location>
        <begin position="187"/>
        <end position="209"/>
    </location>
</feature>
<keyword evidence="2 7" id="KW-0813">Transport</keyword>
<dbReference type="PANTHER" id="PTHR43744:SF9">
    <property type="entry name" value="POLYGALACTURONAN_RHAMNOGALACTURONAN TRANSPORT SYSTEM PERMEASE PROTEIN YTCP"/>
    <property type="match status" value="1"/>
</dbReference>
<evidence type="ECO:0000256" key="7">
    <source>
        <dbReference type="RuleBase" id="RU363032"/>
    </source>
</evidence>
<dbReference type="RefSeq" id="WP_171689478.1">
    <property type="nucleotide sequence ID" value="NZ_WHOC01000049.1"/>
</dbReference>
<feature type="transmembrane region" description="Helical" evidence="7">
    <location>
        <begin position="145"/>
        <end position="166"/>
    </location>
</feature>
<feature type="transmembrane region" description="Helical" evidence="7">
    <location>
        <begin position="114"/>
        <end position="133"/>
    </location>
</feature>
<evidence type="ECO:0000256" key="2">
    <source>
        <dbReference type="ARBA" id="ARBA00022448"/>
    </source>
</evidence>
<dbReference type="Gene3D" id="1.10.3720.10">
    <property type="entry name" value="MetI-like"/>
    <property type="match status" value="1"/>
</dbReference>
<dbReference type="PANTHER" id="PTHR43744">
    <property type="entry name" value="ABC TRANSPORTER PERMEASE PROTEIN MG189-RELATED-RELATED"/>
    <property type="match status" value="1"/>
</dbReference>
<keyword evidence="3" id="KW-1003">Cell membrane</keyword>
<evidence type="ECO:0000313" key="10">
    <source>
        <dbReference type="Proteomes" id="UP000658690"/>
    </source>
</evidence>
<protein>
    <submittedName>
        <fullName evidence="9">ABC transporter permease subunit</fullName>
    </submittedName>
</protein>
<dbReference type="SUPFAM" id="SSF161098">
    <property type="entry name" value="MetI-like"/>
    <property type="match status" value="1"/>
</dbReference>
<keyword evidence="5 7" id="KW-1133">Transmembrane helix</keyword>
<dbReference type="CDD" id="cd06261">
    <property type="entry name" value="TM_PBP2"/>
    <property type="match status" value="1"/>
</dbReference>
<organism evidence="9 10">
    <name type="scientific">Paenibacillus germinis</name>
    <dbReference type="NCBI Taxonomy" id="2654979"/>
    <lineage>
        <taxon>Bacteria</taxon>
        <taxon>Bacillati</taxon>
        <taxon>Bacillota</taxon>
        <taxon>Bacilli</taxon>
        <taxon>Bacillales</taxon>
        <taxon>Paenibacillaceae</taxon>
        <taxon>Paenibacillus</taxon>
    </lineage>
</organism>
<dbReference type="PROSITE" id="PS50928">
    <property type="entry name" value="ABC_TM1"/>
    <property type="match status" value="1"/>
</dbReference>
<keyword evidence="6 7" id="KW-0472">Membrane</keyword>
<gene>
    <name evidence="9" type="ORF">GC102_10410</name>
</gene>
<feature type="transmembrane region" description="Helical" evidence="7">
    <location>
        <begin position="260"/>
        <end position="279"/>
    </location>
</feature>
<name>A0ABX1YYX0_9BACL</name>
<comment type="subcellular location">
    <subcellularLocation>
        <location evidence="1 7">Cell membrane</location>
        <topology evidence="1 7">Multi-pass membrane protein</topology>
    </subcellularLocation>
</comment>
<comment type="caution">
    <text evidence="9">The sequence shown here is derived from an EMBL/GenBank/DDBJ whole genome shotgun (WGS) entry which is preliminary data.</text>
</comment>
<keyword evidence="4 7" id="KW-0812">Transmembrane</keyword>
<evidence type="ECO:0000256" key="1">
    <source>
        <dbReference type="ARBA" id="ARBA00004651"/>
    </source>
</evidence>
<reference evidence="9 10" key="1">
    <citation type="submission" date="2019-10" db="EMBL/GenBank/DDBJ databases">
        <title>Description of Paenibacillus choica sp. nov.</title>
        <authorList>
            <person name="Carlier A."/>
            <person name="Qi S."/>
        </authorList>
    </citation>
    <scope>NUCLEOTIDE SEQUENCE [LARGE SCALE GENOMIC DNA]</scope>
    <source>
        <strain evidence="9 10">LMG 31460</strain>
    </source>
</reference>